<dbReference type="PANTHER" id="PTHR13800">
    <property type="entry name" value="TRANSIENT RECEPTOR POTENTIAL CATION CHANNEL, SUBFAMILY M, MEMBER 6"/>
    <property type="match status" value="1"/>
</dbReference>
<dbReference type="PANTHER" id="PTHR13800:SF12">
    <property type="entry name" value="TRANSIENT RECEPTOR POTENTIAL CATION CHANNEL SUBFAMILY M MEMBER-LIKE 2"/>
    <property type="match status" value="1"/>
</dbReference>
<dbReference type="InterPro" id="IPR050927">
    <property type="entry name" value="TRPM"/>
</dbReference>
<dbReference type="WBParaSite" id="maker-unitig_23251-snap-gene-0.2-mRNA-1">
    <property type="protein sequence ID" value="maker-unitig_23251-snap-gene-0.2-mRNA-1"/>
    <property type="gene ID" value="maker-unitig_23251-snap-gene-0.2"/>
</dbReference>
<protein>
    <submittedName>
        <fullName evidence="2">Ion_trans domain-containing protein</fullName>
    </submittedName>
</protein>
<accession>A0A1I8F7T9</accession>
<evidence type="ECO:0000313" key="1">
    <source>
        <dbReference type="Proteomes" id="UP000095280"/>
    </source>
</evidence>
<dbReference type="Proteomes" id="UP000095280">
    <property type="component" value="Unplaced"/>
</dbReference>
<name>A0A1I8F7T9_9PLAT</name>
<reference evidence="2" key="1">
    <citation type="submission" date="2016-11" db="UniProtKB">
        <authorList>
            <consortium name="WormBaseParasite"/>
        </authorList>
    </citation>
    <scope>IDENTIFICATION</scope>
</reference>
<keyword evidence="1" id="KW-1185">Reference proteome</keyword>
<proteinExistence type="predicted"/>
<organism evidence="1 2">
    <name type="scientific">Macrostomum lignano</name>
    <dbReference type="NCBI Taxonomy" id="282301"/>
    <lineage>
        <taxon>Eukaryota</taxon>
        <taxon>Metazoa</taxon>
        <taxon>Spiralia</taxon>
        <taxon>Lophotrochozoa</taxon>
        <taxon>Platyhelminthes</taxon>
        <taxon>Rhabditophora</taxon>
        <taxon>Macrostomorpha</taxon>
        <taxon>Macrostomida</taxon>
        <taxon>Macrostomidae</taxon>
        <taxon>Macrostomum</taxon>
    </lineage>
</organism>
<dbReference type="GO" id="GO:0005886">
    <property type="term" value="C:plasma membrane"/>
    <property type="evidence" value="ECO:0007669"/>
    <property type="project" value="TreeGrafter"/>
</dbReference>
<sequence length="575" mass="63184">ATWSDDVARVLLANRSSFAERCCLDQGFSLAATIVSMVKRIPCWKNDIDKDQERSCLTGLLCALAAAPPGPGHPTRAGEQEELRLHADRFESLSLAVLLSECSKAGHRQNLPGAGSPRAPSGRRLGIRNWRRGSVSKLHSLTAAARTVLDASCGAAGVTKAAIGRSGYCRVAEFSRTTPSQTKKCRRPRLDFGRVDAALASSTAPTAAHFLLRDGGCRPGRGLGVRRLRRQGPRAAASSRASPAGCYPGHRRQRNSCQRFVCDTYEFYSTPVIRFISPICHLLALFTYVLLFAWQLAAVLGAFHVILAVFVLSFLIEEAKQHWLEPHDIVAIATFLLAAWCSVCGWCRALADPVIIGPDSGSAACCAFCRILLRVAVPELLPPAAELSQSTSISARRCHDQHVTHDIDDRHDNPRLSALSWSFSSCSSLAYGIFAWSTLFPLTYRQFTEAFETINSMLKLAYFQTFGDSRPTSSRSGKLNSTKCPDSWAGTSLRYCLLLHTVFTNVLLLNLLIAMFANTYERIQSLLAAVLDFCQRYLITRDFTERSVAPPPLSIFWKSGDSCLYIILQRQAGAM</sequence>
<dbReference type="GO" id="GO:0099604">
    <property type="term" value="F:ligand-gated calcium channel activity"/>
    <property type="evidence" value="ECO:0007669"/>
    <property type="project" value="TreeGrafter"/>
</dbReference>
<evidence type="ECO:0000313" key="2">
    <source>
        <dbReference type="WBParaSite" id="maker-unitig_23251-snap-gene-0.2-mRNA-1"/>
    </source>
</evidence>
<dbReference type="AlphaFoldDB" id="A0A1I8F7T9"/>